<dbReference type="GO" id="GO:0008270">
    <property type="term" value="F:zinc ion binding"/>
    <property type="evidence" value="ECO:0007669"/>
    <property type="project" value="UniProtKB-KW"/>
</dbReference>
<name>A0A9Q0J610_9ROSI</name>
<dbReference type="Pfam" id="PF01363">
    <property type="entry name" value="FYVE"/>
    <property type="match status" value="1"/>
</dbReference>
<dbReference type="Gene3D" id="2.30.29.30">
    <property type="entry name" value="Pleckstrin-homology domain (PH domain)/Phosphotyrosine-binding domain (PTB)"/>
    <property type="match status" value="1"/>
</dbReference>
<evidence type="ECO:0000256" key="2">
    <source>
        <dbReference type="ARBA" id="ARBA00022737"/>
    </source>
</evidence>
<dbReference type="InterPro" id="IPR017455">
    <property type="entry name" value="Znf_FYVE-rel"/>
</dbReference>
<keyword evidence="12" id="KW-1185">Reference proteome</keyword>
<feature type="repeat" description="RCC1" evidence="6">
    <location>
        <begin position="388"/>
        <end position="441"/>
    </location>
</feature>
<dbReference type="CDD" id="cd00065">
    <property type="entry name" value="FYVE_like_SF"/>
    <property type="match status" value="1"/>
</dbReference>
<dbReference type="Proteomes" id="UP001141552">
    <property type="component" value="Unassembled WGS sequence"/>
</dbReference>
<dbReference type="AlphaFoldDB" id="A0A9Q0J610"/>
<dbReference type="PROSITE" id="PS50178">
    <property type="entry name" value="ZF_FYVE"/>
    <property type="match status" value="1"/>
</dbReference>
<evidence type="ECO:0000256" key="7">
    <source>
        <dbReference type="SAM" id="Coils"/>
    </source>
</evidence>
<dbReference type="InterPro" id="IPR013083">
    <property type="entry name" value="Znf_RING/FYVE/PHD"/>
</dbReference>
<evidence type="ECO:0000256" key="4">
    <source>
        <dbReference type="ARBA" id="ARBA00022833"/>
    </source>
</evidence>
<dbReference type="InterPro" id="IPR013591">
    <property type="entry name" value="Brevis_radix_dom"/>
</dbReference>
<dbReference type="PROSITE" id="PS51514">
    <property type="entry name" value="BRX"/>
    <property type="match status" value="1"/>
</dbReference>
<evidence type="ECO:0000313" key="11">
    <source>
        <dbReference type="EMBL" id="KAJ4828795.1"/>
    </source>
</evidence>
<keyword evidence="4" id="KW-0862">Zinc</keyword>
<feature type="domain" description="FYVE-type" evidence="9">
    <location>
        <begin position="665"/>
        <end position="727"/>
    </location>
</feature>
<dbReference type="InterPro" id="IPR058923">
    <property type="entry name" value="RCC1-like_dom"/>
</dbReference>
<dbReference type="EMBL" id="JAKUCV010006080">
    <property type="protein sequence ID" value="KAJ4828795.1"/>
    <property type="molecule type" value="Genomic_DNA"/>
</dbReference>
<evidence type="ECO:0000313" key="12">
    <source>
        <dbReference type="Proteomes" id="UP001141552"/>
    </source>
</evidence>
<feature type="region of interest" description="Disordered" evidence="8">
    <location>
        <begin position="992"/>
        <end position="1017"/>
    </location>
</feature>
<keyword evidence="3 5" id="KW-0863">Zinc-finger</keyword>
<sequence length="1088" mass="119404">MGEDSLLPASPFDRNVEQTVKSFVCNDTQAILAMKKGAHLLKCGRRGKPKVCPFRLSSVDKPLENSKLNQSFAIVQLETAKDAKKLIWYSGQKERQLMLNTVTKIVHGQRTENFERQLQQDKKHQSFSLVCSNGYSLDLICKDKAQADSWFIGLRAVISWCHRSMPSLGLRSQRVSQSCVNSPAGFMRRKYNLGIIEDATEFEQVLSVCGTPKSLSERCFSDGLSSSSDSLCLSESSIPQMQNPVDGPFGSYYDGSEIRRNHSQRIVVPLNGASLTEKIEILKDVMIWGEGVGGGAIGSEKQLDAFRPTLLESSGMLDVRNISLGEKHAALVTKQGEVFCWGEGSSGKLGHRVNMDAGHPKLVESLDGVTVKSVACGTYRTCAVSRSGELYVWGDTCGANLIGQGKTRCQWVPSKISGPLAGTSVLNVACGEWHMGIVSSCGRLFTCGDGTFGVLGHGNLQSVYQPKEVECLKGLWVKSVACGSWHTAAIVDVIVDRFKFNTVGGKLFTWGDGDKGRLGHADLEKRLLPTCVAQLVDYDFVQVSCGRMLTVALTNKGKVFTMGSSVHGQLGNPQAKDKSITIVDGKLKDEFVKEISSGSYHIAVLTARGSVYTWGKGTNGQLGLGSIEDRNSPTLVELLKDRQVEGIACGSNLTAAICVHKSISASDQSACSGCRMPFGFTRKKHNCYNCGLLFCQACSGKKVINASLAPKKGKPSRVCDPCFHHLQMIAHSVRTLKKESHLAKQMSSPKILLSEEKAESREASNERCHLESTKHLYGIESLNGEDKPLKNQVPKQQDFEIDSSFSVGLPQWGKVPCPATFESCYSKNSRLNLDSNSTVSSSLDINEEMAESNKMLAEEVQRLREEARSLEMQCQTQNQKIQECKETIDKAWTLAKEEAAKRKAANEIVKVLVLKLHSMSEKLSTGKDGKNRVDLNLPKSTPACAESPTLPAVYASAYLLPEINVSSDGKSDSLASSPIVFSSTLKSLNTGKVGHENCRPGDNAHDPTPRTDSRQGRASEWIEQYEPGVYITFTALPGGQKGIKRVRFSRKRFVEKEAERWWEENQVTVYQKYGIEGYCDSNLCHKKR</sequence>
<evidence type="ECO:0000256" key="5">
    <source>
        <dbReference type="PROSITE-ProRule" id="PRU00091"/>
    </source>
</evidence>
<dbReference type="Gene3D" id="2.130.10.30">
    <property type="entry name" value="Regulator of chromosome condensation 1/beta-lactamase-inhibitor protein II"/>
    <property type="match status" value="3"/>
</dbReference>
<feature type="repeat" description="RCC1" evidence="6">
    <location>
        <begin position="442"/>
        <end position="493"/>
    </location>
</feature>
<dbReference type="SUPFAM" id="SSF50985">
    <property type="entry name" value="RCC1/BLIP-II"/>
    <property type="match status" value="1"/>
</dbReference>
<evidence type="ECO:0000259" key="9">
    <source>
        <dbReference type="PROSITE" id="PS50178"/>
    </source>
</evidence>
<feature type="coiled-coil region" evidence="7">
    <location>
        <begin position="846"/>
        <end position="887"/>
    </location>
</feature>
<dbReference type="InterPro" id="IPR000408">
    <property type="entry name" value="Reg_chr_condens"/>
</dbReference>
<dbReference type="OrthoDB" id="5981550at2759"/>
<reference evidence="11" key="1">
    <citation type="submission" date="2022-02" db="EMBL/GenBank/DDBJ databases">
        <authorList>
            <person name="Henning P.M."/>
            <person name="McCubbin A.G."/>
            <person name="Shore J.S."/>
        </authorList>
    </citation>
    <scope>NUCLEOTIDE SEQUENCE</scope>
    <source>
        <strain evidence="11">F60SS</strain>
        <tissue evidence="11">Leaves</tissue>
    </source>
</reference>
<dbReference type="PANTHER" id="PTHR22870:SF350">
    <property type="entry name" value="F12P19.9 PROTEIN"/>
    <property type="match status" value="1"/>
</dbReference>
<evidence type="ECO:0000256" key="8">
    <source>
        <dbReference type="SAM" id="MobiDB-lite"/>
    </source>
</evidence>
<dbReference type="PROSITE" id="PS50012">
    <property type="entry name" value="RCC1_3"/>
    <property type="match status" value="7"/>
</dbReference>
<dbReference type="Pfam" id="PF08381">
    <property type="entry name" value="BRX"/>
    <property type="match status" value="1"/>
</dbReference>
<dbReference type="SUPFAM" id="SSF50729">
    <property type="entry name" value="PH domain-like"/>
    <property type="match status" value="1"/>
</dbReference>
<dbReference type="Pfam" id="PF25390">
    <property type="entry name" value="WD40_RLD"/>
    <property type="match status" value="1"/>
</dbReference>
<dbReference type="Gene3D" id="3.30.40.10">
    <property type="entry name" value="Zinc/RING finger domain, C3HC4 (zinc finger)"/>
    <property type="match status" value="1"/>
</dbReference>
<evidence type="ECO:0000256" key="6">
    <source>
        <dbReference type="PROSITE-ProRule" id="PRU00235"/>
    </source>
</evidence>
<dbReference type="PANTHER" id="PTHR22870">
    <property type="entry name" value="REGULATOR OF CHROMOSOME CONDENSATION"/>
    <property type="match status" value="1"/>
</dbReference>
<organism evidence="11 12">
    <name type="scientific">Turnera subulata</name>
    <dbReference type="NCBI Taxonomy" id="218843"/>
    <lineage>
        <taxon>Eukaryota</taxon>
        <taxon>Viridiplantae</taxon>
        <taxon>Streptophyta</taxon>
        <taxon>Embryophyta</taxon>
        <taxon>Tracheophyta</taxon>
        <taxon>Spermatophyta</taxon>
        <taxon>Magnoliopsida</taxon>
        <taxon>eudicotyledons</taxon>
        <taxon>Gunneridae</taxon>
        <taxon>Pentapetalae</taxon>
        <taxon>rosids</taxon>
        <taxon>fabids</taxon>
        <taxon>Malpighiales</taxon>
        <taxon>Passifloraceae</taxon>
        <taxon>Turnera</taxon>
    </lineage>
</organism>
<keyword evidence="7" id="KW-0175">Coiled coil</keyword>
<gene>
    <name evidence="11" type="ORF">Tsubulata_010808</name>
</gene>
<feature type="domain" description="BRX" evidence="10">
    <location>
        <begin position="1019"/>
        <end position="1074"/>
    </location>
</feature>
<keyword evidence="1" id="KW-0479">Metal-binding</keyword>
<feature type="repeat" description="RCC1" evidence="6">
    <location>
        <begin position="505"/>
        <end position="556"/>
    </location>
</feature>
<feature type="compositionally biased region" description="Basic and acidic residues" evidence="8">
    <location>
        <begin position="993"/>
        <end position="1017"/>
    </location>
</feature>
<dbReference type="CDD" id="cd13365">
    <property type="entry name" value="PH_PLC_plant-like"/>
    <property type="match status" value="1"/>
</dbReference>
<dbReference type="InterPro" id="IPR011993">
    <property type="entry name" value="PH-like_dom_sf"/>
</dbReference>
<dbReference type="InterPro" id="IPR000306">
    <property type="entry name" value="Znf_FYVE"/>
</dbReference>
<feature type="repeat" description="RCC1" evidence="6">
    <location>
        <begin position="283"/>
        <end position="335"/>
    </location>
</feature>
<dbReference type="PROSITE" id="PS00626">
    <property type="entry name" value="RCC1_2"/>
    <property type="match status" value="2"/>
</dbReference>
<accession>A0A9Q0J610</accession>
<dbReference type="SUPFAM" id="SSF57903">
    <property type="entry name" value="FYVE/PHD zinc finger"/>
    <property type="match status" value="1"/>
</dbReference>
<feature type="repeat" description="RCC1" evidence="6">
    <location>
        <begin position="609"/>
        <end position="660"/>
    </location>
</feature>
<keyword evidence="2" id="KW-0677">Repeat</keyword>
<dbReference type="InterPro" id="IPR051210">
    <property type="entry name" value="Ub_ligase/GEF_domain"/>
</dbReference>
<evidence type="ECO:0000256" key="3">
    <source>
        <dbReference type="ARBA" id="ARBA00022771"/>
    </source>
</evidence>
<proteinExistence type="predicted"/>
<dbReference type="InterPro" id="IPR011011">
    <property type="entry name" value="Znf_FYVE_PHD"/>
</dbReference>
<reference evidence="11" key="2">
    <citation type="journal article" date="2023" name="Plants (Basel)">
        <title>Annotation of the Turnera subulata (Passifloraceae) Draft Genome Reveals the S-Locus Evolved after the Divergence of Turneroideae from Passifloroideae in a Stepwise Manner.</title>
        <authorList>
            <person name="Henning P.M."/>
            <person name="Roalson E.H."/>
            <person name="Mir W."/>
            <person name="McCubbin A.G."/>
            <person name="Shore J.S."/>
        </authorList>
    </citation>
    <scope>NUCLEOTIDE SEQUENCE</scope>
    <source>
        <strain evidence="11">F60SS</strain>
    </source>
</reference>
<feature type="repeat" description="RCC1" evidence="6">
    <location>
        <begin position="336"/>
        <end position="387"/>
    </location>
</feature>
<dbReference type="SMART" id="SM00064">
    <property type="entry name" value="FYVE"/>
    <property type="match status" value="1"/>
</dbReference>
<protein>
    <recommendedName>
        <fullName evidence="13">FYVE-type domain-containing protein</fullName>
    </recommendedName>
</protein>
<evidence type="ECO:0000256" key="1">
    <source>
        <dbReference type="ARBA" id="ARBA00022723"/>
    </source>
</evidence>
<evidence type="ECO:0008006" key="13">
    <source>
        <dbReference type="Google" id="ProtNLM"/>
    </source>
</evidence>
<comment type="caution">
    <text evidence="11">The sequence shown here is derived from an EMBL/GenBank/DDBJ whole genome shotgun (WGS) entry which is preliminary data.</text>
</comment>
<dbReference type="InterPro" id="IPR009091">
    <property type="entry name" value="RCC1/BLIP-II"/>
</dbReference>
<evidence type="ECO:0000259" key="10">
    <source>
        <dbReference type="PROSITE" id="PS51514"/>
    </source>
</evidence>
<feature type="repeat" description="RCC1" evidence="6">
    <location>
        <begin position="557"/>
        <end position="608"/>
    </location>
</feature>
<dbReference type="PRINTS" id="PR00633">
    <property type="entry name" value="RCCNDNSATION"/>
</dbReference>